<keyword evidence="1" id="KW-1133">Transmembrane helix</keyword>
<accession>A0A7M1LE98</accession>
<keyword evidence="1" id="KW-0472">Membrane</keyword>
<reference evidence="2 3" key="1">
    <citation type="submission" date="2020-10" db="EMBL/GenBank/DDBJ databases">
        <title>Campylobacter and Helicobacter PacBio genomes.</title>
        <authorList>
            <person name="Lane C."/>
        </authorList>
    </citation>
    <scope>NUCLEOTIDE SEQUENCE [LARGE SCALE GENOMIC DNA]</scope>
    <source>
        <strain evidence="2 3">2016D-0077</strain>
    </source>
</reference>
<proteinExistence type="predicted"/>
<feature type="transmembrane region" description="Helical" evidence="1">
    <location>
        <begin position="443"/>
        <end position="460"/>
    </location>
</feature>
<evidence type="ECO:0000313" key="2">
    <source>
        <dbReference type="EMBL" id="QOQ86780.1"/>
    </source>
</evidence>
<dbReference type="RefSeq" id="WP_025803240.1">
    <property type="nucleotide sequence ID" value="NZ_CP063078.1"/>
</dbReference>
<dbReference type="Proteomes" id="UP000594749">
    <property type="component" value="Chromosome"/>
</dbReference>
<organism evidence="2 3">
    <name type="scientific">Campylobacter corcagiensis</name>
    <dbReference type="NCBI Taxonomy" id="1448857"/>
    <lineage>
        <taxon>Bacteria</taxon>
        <taxon>Pseudomonadati</taxon>
        <taxon>Campylobacterota</taxon>
        <taxon>Epsilonproteobacteria</taxon>
        <taxon>Campylobacterales</taxon>
        <taxon>Campylobacteraceae</taxon>
        <taxon>Campylobacter</taxon>
    </lineage>
</organism>
<feature type="transmembrane region" description="Helical" evidence="1">
    <location>
        <begin position="503"/>
        <end position="523"/>
    </location>
</feature>
<dbReference type="OrthoDB" id="5365493at2"/>
<sequence>MDNICMQDECQLEKFNGLDRCALHCKKNRYPADSHSFLLLEFYKKLKEYILDEIFTYPNSNDNTFTRDEIDKFLTNYHTQEDNEHFQKISNYLKTKTIALTDIYFPERNSRDYFDYQKILVLFAGIHFDCCKFYLTTLTLKNTKVFFQDCVFYYDWSIVDYEILENVDNLVYQSCNFKGDVSNNSSEDSIYYIINSNQFDFTCIFEKNIYLNDVEFNGLLFSEKQNNKPEEKIKLSRILLKNCIFNKKVEINNFNIKDFIAINTLFEGKFEFKENIIEKLDINDTNFKKLVDFYGSEFQNFNIYKSIFYDFVGFENCKFGKEHGQKKYIATFKYATFLNIVNFRNTKFYGGLDLENANLKEPPNFLKTYVEYTNTNRETIRIIKHSFDKIGNIIEGNKYFSKEMKKYKDELEGKSWKGNFQEKLVFWVNSLTSDFGQDCMRPICIIIVLSIIHTLLIYGYENNFLYNIYEPWNNYLNSISTFLNSLAKNISPFKGFLKNGMEFLSLIFGIAYSILIWLTVVAVKMHTKRN</sequence>
<keyword evidence="1" id="KW-0812">Transmembrane</keyword>
<protein>
    <recommendedName>
        <fullName evidence="4">Pentapeptide repeat-containing protein</fullName>
    </recommendedName>
</protein>
<evidence type="ECO:0000313" key="3">
    <source>
        <dbReference type="Proteomes" id="UP000594749"/>
    </source>
</evidence>
<evidence type="ECO:0000256" key="1">
    <source>
        <dbReference type="SAM" id="Phobius"/>
    </source>
</evidence>
<gene>
    <name evidence="2" type="ORF">IMC76_06050</name>
</gene>
<evidence type="ECO:0008006" key="4">
    <source>
        <dbReference type="Google" id="ProtNLM"/>
    </source>
</evidence>
<dbReference type="AlphaFoldDB" id="A0A7M1LE98"/>
<keyword evidence="3" id="KW-1185">Reference proteome</keyword>
<dbReference type="EMBL" id="CP063078">
    <property type="protein sequence ID" value="QOQ86780.1"/>
    <property type="molecule type" value="Genomic_DNA"/>
</dbReference>
<name>A0A7M1LE98_9BACT</name>